<dbReference type="InterPro" id="IPR036322">
    <property type="entry name" value="WD40_repeat_dom_sf"/>
</dbReference>
<dbReference type="Pfam" id="PF00400">
    <property type="entry name" value="WD40"/>
    <property type="match status" value="1"/>
</dbReference>
<comment type="caution">
    <text evidence="2">The sequence shown here is derived from an EMBL/GenBank/DDBJ whole genome shotgun (WGS) entry which is preliminary data.</text>
</comment>
<proteinExistence type="predicted"/>
<dbReference type="SMART" id="SM00320">
    <property type="entry name" value="WD40"/>
    <property type="match status" value="6"/>
</dbReference>
<name>A0A099KLU6_COLPS</name>
<dbReference type="AlphaFoldDB" id="A0A099KLU6"/>
<organism evidence="2 3">
    <name type="scientific">Colwellia psychrerythraea</name>
    <name type="common">Vibrio psychroerythus</name>
    <dbReference type="NCBI Taxonomy" id="28229"/>
    <lineage>
        <taxon>Bacteria</taxon>
        <taxon>Pseudomonadati</taxon>
        <taxon>Pseudomonadota</taxon>
        <taxon>Gammaproteobacteria</taxon>
        <taxon>Alteromonadales</taxon>
        <taxon>Colwelliaceae</taxon>
        <taxon>Colwellia</taxon>
    </lineage>
</organism>
<gene>
    <name evidence="2" type="ORF">GAB14E_3216</name>
</gene>
<dbReference type="InterPro" id="IPR015943">
    <property type="entry name" value="WD40/YVTN_repeat-like_dom_sf"/>
</dbReference>
<dbReference type="PROSITE" id="PS50082">
    <property type="entry name" value="WD_REPEATS_2"/>
    <property type="match status" value="1"/>
</dbReference>
<dbReference type="PATRIC" id="fig|28229.3.peg.2936"/>
<keyword evidence="1" id="KW-0853">WD repeat</keyword>
<dbReference type="Gene3D" id="2.130.10.10">
    <property type="entry name" value="YVTN repeat-like/Quinoprotein amine dehydrogenase"/>
    <property type="match status" value="2"/>
</dbReference>
<dbReference type="OrthoDB" id="6192037at2"/>
<dbReference type="SUPFAM" id="SSF50978">
    <property type="entry name" value="WD40 repeat-like"/>
    <property type="match status" value="1"/>
</dbReference>
<feature type="repeat" description="WD" evidence="1">
    <location>
        <begin position="158"/>
        <end position="199"/>
    </location>
</feature>
<accession>A0A099KLU6</accession>
<evidence type="ECO:0000313" key="2">
    <source>
        <dbReference type="EMBL" id="KGJ91734.1"/>
    </source>
</evidence>
<dbReference type="PANTHER" id="PTHR19879:SF9">
    <property type="entry name" value="TRANSCRIPTION INITIATION FACTOR TFIID SUBUNIT 5"/>
    <property type="match status" value="1"/>
</dbReference>
<dbReference type="RefSeq" id="WP_033082943.1">
    <property type="nucleotide sequence ID" value="NZ_JQEC01000040.1"/>
</dbReference>
<sequence>MVKVITLISALSALTLLGCSQQEVHTGKSALALSHSDNIITASALSKDGQLNLVADGKTVCLWKNSQVESPLHCLKGNEAQFMELLDISENNKFYLVSNQVTVRLYSVQGHKPLGEWGVEGNIINDMDISADGSKILLGFRNGKASIIDVKRNKVSTFDKHRLDINSVSLSDDGAIAFTGSSDKKAHVWQTATGENVHEFSHGSRVNHVSISSDGKVGFTLDAIKDRTFWDLSTGKVIAELDTNLRFFEFNDSIFSSDNSLLLTGSPKQIVKLWRVSDGVLVAQWQSEMTRGRSSVLSVAYSDQDKAVTTNSDGLFEHWQLPTVNNKK</sequence>
<evidence type="ECO:0000256" key="1">
    <source>
        <dbReference type="PROSITE-ProRule" id="PRU00221"/>
    </source>
</evidence>
<dbReference type="Proteomes" id="UP000029868">
    <property type="component" value="Unassembled WGS sequence"/>
</dbReference>
<dbReference type="PANTHER" id="PTHR19879">
    <property type="entry name" value="TRANSCRIPTION INITIATION FACTOR TFIID"/>
    <property type="match status" value="1"/>
</dbReference>
<reference evidence="2 3" key="1">
    <citation type="submission" date="2014-08" db="EMBL/GenBank/DDBJ databases">
        <title>Genomic and Phenotypic Diversity of Colwellia psychrerythraea strains from Disparate Marine Basins.</title>
        <authorList>
            <person name="Techtmann S.M."/>
            <person name="Stelling S.C."/>
            <person name="Utturkar S.M."/>
            <person name="Alshibli N."/>
            <person name="Harris A."/>
            <person name="Brown S.D."/>
            <person name="Hazen T.C."/>
        </authorList>
    </citation>
    <scope>NUCLEOTIDE SEQUENCE [LARGE SCALE GENOMIC DNA]</scope>
    <source>
        <strain evidence="2 3">GAB14E</strain>
    </source>
</reference>
<dbReference type="PROSITE" id="PS50294">
    <property type="entry name" value="WD_REPEATS_REGION"/>
    <property type="match status" value="1"/>
</dbReference>
<protein>
    <submittedName>
        <fullName evidence="2">WD-40 repeat-containing protein</fullName>
    </submittedName>
</protein>
<dbReference type="PROSITE" id="PS51257">
    <property type="entry name" value="PROKAR_LIPOPROTEIN"/>
    <property type="match status" value="1"/>
</dbReference>
<dbReference type="EMBL" id="JQEC01000040">
    <property type="protein sequence ID" value="KGJ91734.1"/>
    <property type="molecule type" value="Genomic_DNA"/>
</dbReference>
<evidence type="ECO:0000313" key="3">
    <source>
        <dbReference type="Proteomes" id="UP000029868"/>
    </source>
</evidence>
<dbReference type="InterPro" id="IPR001680">
    <property type="entry name" value="WD40_rpt"/>
</dbReference>